<accession>A0A0N0ZUN8</accession>
<evidence type="ECO:0000313" key="2">
    <source>
        <dbReference type="Proteomes" id="UP000037953"/>
    </source>
</evidence>
<reference evidence="2" key="2">
    <citation type="submission" date="2015-09" db="EMBL/GenBank/DDBJ databases">
        <title>Draft genome sequence of a multidrug-resistant Chryseobacterium indologenes isolate from Malaysia.</title>
        <authorList>
            <person name="Yu C.Y."/>
            <person name="Ang G.Y."/>
            <person name="Chan K.-G."/>
        </authorList>
    </citation>
    <scope>NUCLEOTIDE SEQUENCE [LARGE SCALE GENOMIC DNA]</scope>
    <source>
        <strain evidence="2">CI_885</strain>
    </source>
</reference>
<dbReference type="Proteomes" id="UP000037953">
    <property type="component" value="Unassembled WGS sequence"/>
</dbReference>
<dbReference type="RefSeq" id="WP_062699348.1">
    <property type="nucleotide sequence ID" value="NZ_LJOD01000006.1"/>
</dbReference>
<name>A0A0N0ZUN8_CHRID</name>
<dbReference type="AlphaFoldDB" id="A0A0N0ZUN8"/>
<gene>
    <name evidence="1" type="ORF">AOB46_11330</name>
</gene>
<protein>
    <submittedName>
        <fullName evidence="1">Uncharacterized protein</fullName>
    </submittedName>
</protein>
<reference evidence="1 2" key="1">
    <citation type="journal article" date="2015" name="Genom Data">
        <title>Draft genome sequence of a multidrug-resistant Chryseobacterium indologenes isolate from Malaysia.</title>
        <authorList>
            <person name="Yu C.Y."/>
            <person name="Ang G.Y."/>
            <person name="Cheng H.J."/>
            <person name="Cheong Y.M."/>
            <person name="Yin W.F."/>
            <person name="Chan K.G."/>
        </authorList>
    </citation>
    <scope>NUCLEOTIDE SEQUENCE [LARGE SCALE GENOMIC DNA]</scope>
    <source>
        <strain evidence="1 2">CI_885</strain>
    </source>
</reference>
<dbReference type="PATRIC" id="fig|253.9.peg.4094"/>
<evidence type="ECO:0000313" key="1">
    <source>
        <dbReference type="EMBL" id="KPE51248.1"/>
    </source>
</evidence>
<organism evidence="1 2">
    <name type="scientific">Chryseobacterium indologenes</name>
    <name type="common">Flavobacterium indologenes</name>
    <dbReference type="NCBI Taxonomy" id="253"/>
    <lineage>
        <taxon>Bacteria</taxon>
        <taxon>Pseudomonadati</taxon>
        <taxon>Bacteroidota</taxon>
        <taxon>Flavobacteriia</taxon>
        <taxon>Flavobacteriales</taxon>
        <taxon>Weeksellaceae</taxon>
        <taxon>Chryseobacterium group</taxon>
        <taxon>Chryseobacterium</taxon>
    </lineage>
</organism>
<dbReference type="OrthoDB" id="2053364at2"/>
<comment type="caution">
    <text evidence="1">The sequence shown here is derived from an EMBL/GenBank/DDBJ whole genome shotgun (WGS) entry which is preliminary data.</text>
</comment>
<dbReference type="EMBL" id="LJOD01000006">
    <property type="protein sequence ID" value="KPE51248.1"/>
    <property type="molecule type" value="Genomic_DNA"/>
</dbReference>
<sequence length="116" mass="13083">MKNTKELYLVLTKKNFVDILKGVKKEEYRAFSDYYIERLGEVDADGELIGTVVPEAIRFQMGYSKNAPQMVVQCKDVLIDVDKDVKEGEDLTTENSNFALILGAVLESSNCEKLIV</sequence>
<proteinExistence type="predicted"/>